<organism evidence="1 2">
    <name type="scientific">Nonomuraea thailandensis</name>
    <dbReference type="NCBI Taxonomy" id="1188745"/>
    <lineage>
        <taxon>Bacteria</taxon>
        <taxon>Bacillati</taxon>
        <taxon>Actinomycetota</taxon>
        <taxon>Actinomycetes</taxon>
        <taxon>Streptosporangiales</taxon>
        <taxon>Streptosporangiaceae</taxon>
        <taxon>Nonomuraea</taxon>
    </lineage>
</organism>
<dbReference type="AlphaFoldDB" id="A0A9X2GDF8"/>
<dbReference type="Proteomes" id="UP001139648">
    <property type="component" value="Unassembled WGS sequence"/>
</dbReference>
<keyword evidence="2" id="KW-1185">Reference proteome</keyword>
<comment type="caution">
    <text evidence="1">The sequence shown here is derived from an EMBL/GenBank/DDBJ whole genome shotgun (WGS) entry which is preliminary data.</text>
</comment>
<name>A0A9X2GDF8_9ACTN</name>
<evidence type="ECO:0000313" key="1">
    <source>
        <dbReference type="EMBL" id="MCP2353296.1"/>
    </source>
</evidence>
<sequence>MPGADGLRGMALRRRDLIEAERFLLTAYSLIQRFSYGAT</sequence>
<protein>
    <submittedName>
        <fullName evidence="1">Uncharacterized protein</fullName>
    </submittedName>
</protein>
<gene>
    <name evidence="1" type="ORF">HD597_000316</name>
</gene>
<reference evidence="1" key="1">
    <citation type="submission" date="2022-06" db="EMBL/GenBank/DDBJ databases">
        <title>Sequencing the genomes of 1000 actinobacteria strains.</title>
        <authorList>
            <person name="Klenk H.-P."/>
        </authorList>
    </citation>
    <scope>NUCLEOTIDE SEQUENCE</scope>
    <source>
        <strain evidence="1">DSM 46694</strain>
    </source>
</reference>
<dbReference type="EMBL" id="JAMZEB010000001">
    <property type="protein sequence ID" value="MCP2353296.1"/>
    <property type="molecule type" value="Genomic_DNA"/>
</dbReference>
<accession>A0A9X2GDF8</accession>
<proteinExistence type="predicted"/>
<evidence type="ECO:0000313" key="2">
    <source>
        <dbReference type="Proteomes" id="UP001139648"/>
    </source>
</evidence>